<feature type="transmembrane region" description="Helical" evidence="6">
    <location>
        <begin position="218"/>
        <end position="240"/>
    </location>
</feature>
<name>A0AAC9P849_9PROT</name>
<keyword evidence="5 6" id="KW-0472">Membrane</keyword>
<sequence length="418" mass="44796">MPWWRRPYVRSLLVRACVPRRNEYVILCHHSRDFERIRSSMIQPISPFSPPVWSEADVIRQDCENGGKQRPGQKIAFCALALIITAAALWTLGSFMPALAWAAVFAIATWPLYRRARNAWPGGGRVLLPLLFTVAVTLLFLGPLTLAGIEVANDARGVIDGVEHVLHNGIPVPSALSSLPLGSTLVEWWQNNLGSGEGAARLARHIDRSQLVAISRHLSAVLAHRVVLFSFMLVTLFFLYRDGDTLTAQLSRASARAFGPHGARVGRQVIASIHGTVDGLVLVGLAEGILIGIGYAIAGVPHPTLFGAVTAIAAMIPFGAPAAFLLAALLLAANGALLSAAIIAGYGCLIVFIADHFVRPFLIGGATRLPFILVLLGILGGVECWGLFGLFLGPALMAALTHLWREFSAVGPDMIDPN</sequence>
<keyword evidence="4 6" id="KW-1133">Transmembrane helix</keyword>
<evidence type="ECO:0000313" key="8">
    <source>
        <dbReference type="Proteomes" id="UP000182373"/>
    </source>
</evidence>
<protein>
    <submittedName>
        <fullName evidence="7">Membrane spanning protein</fullName>
    </submittedName>
</protein>
<feature type="transmembrane region" description="Helical" evidence="6">
    <location>
        <begin position="75"/>
        <end position="108"/>
    </location>
</feature>
<evidence type="ECO:0000256" key="6">
    <source>
        <dbReference type="SAM" id="Phobius"/>
    </source>
</evidence>
<gene>
    <name evidence="7" type="ORF">GbCGDNIH9_0407</name>
</gene>
<dbReference type="AlphaFoldDB" id="A0AAC9P849"/>
<reference evidence="8" key="1">
    <citation type="submission" date="2016-11" db="EMBL/GenBank/DDBJ databases">
        <title>Comparative genomic and phenotypic analysis of Granulibacter bethesdensis clinical isolates from patients with chronic granulomatous disease.</title>
        <authorList>
            <person name="Zarember K.A."/>
            <person name="Porcella S.F."/>
            <person name="Chu J."/>
            <person name="Ding L."/>
            <person name="Dahlstrom E."/>
            <person name="Barbian K."/>
            <person name="Martens C."/>
            <person name="Sykora L."/>
            <person name="Kramer S."/>
            <person name="Pettinato A.M."/>
            <person name="Hong H."/>
            <person name="Wald G."/>
            <person name="Berg L.J."/>
            <person name="Rogge L.S."/>
            <person name="Greenberg D.E."/>
            <person name="Falcone E.L."/>
            <person name="Neves J.F."/>
            <person name="Simoes M.J."/>
            <person name="Casal M."/>
            <person name="Rodriguez-Lopez F.C."/>
            <person name="Zelazny A."/>
            <person name="Gallin J.I."/>
            <person name="Holland S.M."/>
        </authorList>
    </citation>
    <scope>NUCLEOTIDE SEQUENCE [LARGE SCALE GENOMIC DNA]</scope>
    <source>
        <strain evidence="8">NIH9.1</strain>
    </source>
</reference>
<dbReference type="InterPro" id="IPR002549">
    <property type="entry name" value="AI-2E-like"/>
</dbReference>
<dbReference type="EMBL" id="CP018191">
    <property type="protein sequence ID" value="APH53644.1"/>
    <property type="molecule type" value="Genomic_DNA"/>
</dbReference>
<dbReference type="GO" id="GO:0016020">
    <property type="term" value="C:membrane"/>
    <property type="evidence" value="ECO:0007669"/>
    <property type="project" value="UniProtKB-SubCell"/>
</dbReference>
<dbReference type="Pfam" id="PF01594">
    <property type="entry name" value="AI-2E_transport"/>
    <property type="match status" value="1"/>
</dbReference>
<proteinExistence type="inferred from homology"/>
<evidence type="ECO:0000256" key="2">
    <source>
        <dbReference type="ARBA" id="ARBA00009773"/>
    </source>
</evidence>
<dbReference type="PANTHER" id="PTHR21716">
    <property type="entry name" value="TRANSMEMBRANE PROTEIN"/>
    <property type="match status" value="1"/>
</dbReference>
<evidence type="ECO:0000256" key="5">
    <source>
        <dbReference type="ARBA" id="ARBA00023136"/>
    </source>
</evidence>
<comment type="similarity">
    <text evidence="2">Belongs to the autoinducer-2 exporter (AI-2E) (TC 2.A.86) family.</text>
</comment>
<organism evidence="7 8">
    <name type="scientific">Granulibacter bethesdensis</name>
    <dbReference type="NCBI Taxonomy" id="364410"/>
    <lineage>
        <taxon>Bacteria</taxon>
        <taxon>Pseudomonadati</taxon>
        <taxon>Pseudomonadota</taxon>
        <taxon>Alphaproteobacteria</taxon>
        <taxon>Acetobacterales</taxon>
        <taxon>Acetobacteraceae</taxon>
        <taxon>Granulibacter</taxon>
    </lineage>
</organism>
<evidence type="ECO:0000256" key="1">
    <source>
        <dbReference type="ARBA" id="ARBA00004141"/>
    </source>
</evidence>
<evidence type="ECO:0000256" key="3">
    <source>
        <dbReference type="ARBA" id="ARBA00022692"/>
    </source>
</evidence>
<evidence type="ECO:0000256" key="4">
    <source>
        <dbReference type="ARBA" id="ARBA00022989"/>
    </source>
</evidence>
<keyword evidence="3 6" id="KW-0812">Transmembrane</keyword>
<dbReference type="Proteomes" id="UP000182373">
    <property type="component" value="Chromosome"/>
</dbReference>
<feature type="transmembrane region" description="Helical" evidence="6">
    <location>
        <begin position="336"/>
        <end position="354"/>
    </location>
</feature>
<dbReference type="PANTHER" id="PTHR21716:SF61">
    <property type="entry name" value="BLR8064 PROTEIN"/>
    <property type="match status" value="1"/>
</dbReference>
<feature type="transmembrane region" description="Helical" evidence="6">
    <location>
        <begin position="305"/>
        <end position="330"/>
    </location>
</feature>
<feature type="transmembrane region" description="Helical" evidence="6">
    <location>
        <begin position="128"/>
        <end position="149"/>
    </location>
</feature>
<feature type="transmembrane region" description="Helical" evidence="6">
    <location>
        <begin position="279"/>
        <end position="298"/>
    </location>
</feature>
<accession>A0AAC9P849</accession>
<comment type="subcellular location">
    <subcellularLocation>
        <location evidence="1">Membrane</location>
        <topology evidence="1">Multi-pass membrane protein</topology>
    </subcellularLocation>
</comment>
<evidence type="ECO:0000313" key="7">
    <source>
        <dbReference type="EMBL" id="APH53644.1"/>
    </source>
</evidence>